<keyword evidence="2 7" id="KW-0597">Phosphoprotein</keyword>
<reference evidence="10" key="2">
    <citation type="submission" date="2021-04" db="EMBL/GenBank/DDBJ databases">
        <authorList>
            <person name="Gilroy R."/>
        </authorList>
    </citation>
    <scope>NUCLEOTIDE SEQUENCE</scope>
    <source>
        <strain evidence="10">811</strain>
    </source>
</reference>
<evidence type="ECO:0000259" key="9">
    <source>
        <dbReference type="PROSITE" id="PS50110"/>
    </source>
</evidence>
<evidence type="ECO:0000259" key="8">
    <source>
        <dbReference type="PROSITE" id="PS50043"/>
    </source>
</evidence>
<dbReference type="InterPro" id="IPR058245">
    <property type="entry name" value="NreC/VraR/RcsB-like_REC"/>
</dbReference>
<feature type="modified residue" description="4-aspartylphosphate" evidence="7">
    <location>
        <position position="56"/>
    </location>
</feature>
<keyword evidence="4" id="KW-0238">DNA-binding</keyword>
<evidence type="ECO:0000256" key="6">
    <source>
        <dbReference type="ARBA" id="ARBA00024867"/>
    </source>
</evidence>
<dbReference type="CDD" id="cd17535">
    <property type="entry name" value="REC_NarL-like"/>
    <property type="match status" value="1"/>
</dbReference>
<evidence type="ECO:0000256" key="1">
    <source>
        <dbReference type="ARBA" id="ARBA00018672"/>
    </source>
</evidence>
<dbReference type="PROSITE" id="PS50110">
    <property type="entry name" value="RESPONSE_REGULATORY"/>
    <property type="match status" value="1"/>
</dbReference>
<evidence type="ECO:0000256" key="5">
    <source>
        <dbReference type="ARBA" id="ARBA00023163"/>
    </source>
</evidence>
<name>A0A9D1V848_9FIRM</name>
<evidence type="ECO:0000313" key="10">
    <source>
        <dbReference type="EMBL" id="HIX07529.1"/>
    </source>
</evidence>
<evidence type="ECO:0000256" key="4">
    <source>
        <dbReference type="ARBA" id="ARBA00023125"/>
    </source>
</evidence>
<proteinExistence type="predicted"/>
<keyword evidence="3" id="KW-0805">Transcription regulation</keyword>
<evidence type="ECO:0000313" key="11">
    <source>
        <dbReference type="Proteomes" id="UP000824204"/>
    </source>
</evidence>
<evidence type="ECO:0000256" key="3">
    <source>
        <dbReference type="ARBA" id="ARBA00023015"/>
    </source>
</evidence>
<dbReference type="AlphaFoldDB" id="A0A9D1V848"/>
<evidence type="ECO:0000256" key="2">
    <source>
        <dbReference type="ARBA" id="ARBA00022553"/>
    </source>
</evidence>
<dbReference type="Gene3D" id="3.40.50.2300">
    <property type="match status" value="1"/>
</dbReference>
<dbReference type="GO" id="GO:0000160">
    <property type="term" value="P:phosphorelay signal transduction system"/>
    <property type="evidence" value="ECO:0007669"/>
    <property type="project" value="InterPro"/>
</dbReference>
<comment type="caution">
    <text evidence="10">The sequence shown here is derived from an EMBL/GenBank/DDBJ whole genome shotgun (WGS) entry which is preliminary data.</text>
</comment>
<dbReference type="GO" id="GO:0006355">
    <property type="term" value="P:regulation of DNA-templated transcription"/>
    <property type="evidence" value="ECO:0007669"/>
    <property type="project" value="InterPro"/>
</dbReference>
<dbReference type="SUPFAM" id="SSF52172">
    <property type="entry name" value="CheY-like"/>
    <property type="match status" value="1"/>
</dbReference>
<accession>A0A9D1V848</accession>
<dbReference type="SMART" id="SM00448">
    <property type="entry name" value="REC"/>
    <property type="match status" value="1"/>
</dbReference>
<sequence length="216" mass="23321">MKIKVMIVDDQVILSEGIRSVLSSSDELEVIAVAHDGQEALDEMAEGKVPDVMLLDIRMPGMNGVVTTGEVKKKYPSVKVLMLTTFDDSDYILSALNNGACGYLLKDIGANALIEAIKNAYAGDTILPAKIARKITDAAKMVSSDREIRLCKAFGLSDREVEIAVMIFEGFNNRQIASALNLSDGTARNYISAIYLKLGSDSRASAIAKMKEVLNG</sequence>
<dbReference type="InterPro" id="IPR039420">
    <property type="entry name" value="WalR-like"/>
</dbReference>
<dbReference type="SMART" id="SM00421">
    <property type="entry name" value="HTH_LUXR"/>
    <property type="match status" value="1"/>
</dbReference>
<protein>
    <recommendedName>
        <fullName evidence="1">Stage 0 sporulation protein A homolog</fullName>
    </recommendedName>
</protein>
<dbReference type="InterPro" id="IPR016032">
    <property type="entry name" value="Sig_transdc_resp-reg_C-effctor"/>
</dbReference>
<feature type="domain" description="Response regulatory" evidence="9">
    <location>
        <begin position="4"/>
        <end position="121"/>
    </location>
</feature>
<keyword evidence="5" id="KW-0804">Transcription</keyword>
<dbReference type="CDD" id="cd06170">
    <property type="entry name" value="LuxR_C_like"/>
    <property type="match status" value="1"/>
</dbReference>
<dbReference type="SUPFAM" id="SSF46894">
    <property type="entry name" value="C-terminal effector domain of the bipartite response regulators"/>
    <property type="match status" value="1"/>
</dbReference>
<dbReference type="PANTHER" id="PTHR43214:SF40">
    <property type="entry name" value="TRANSCRIPTIONAL REGULATORY PROTEIN LNRK"/>
    <property type="match status" value="1"/>
</dbReference>
<dbReference type="EMBL" id="DXFX01000045">
    <property type="protein sequence ID" value="HIX07529.1"/>
    <property type="molecule type" value="Genomic_DNA"/>
</dbReference>
<dbReference type="Pfam" id="PF00196">
    <property type="entry name" value="GerE"/>
    <property type="match status" value="1"/>
</dbReference>
<dbReference type="PRINTS" id="PR00038">
    <property type="entry name" value="HTHLUXR"/>
</dbReference>
<dbReference type="GO" id="GO:0003677">
    <property type="term" value="F:DNA binding"/>
    <property type="evidence" value="ECO:0007669"/>
    <property type="project" value="UniProtKB-KW"/>
</dbReference>
<dbReference type="PROSITE" id="PS50043">
    <property type="entry name" value="HTH_LUXR_2"/>
    <property type="match status" value="1"/>
</dbReference>
<dbReference type="Pfam" id="PF00072">
    <property type="entry name" value="Response_reg"/>
    <property type="match status" value="1"/>
</dbReference>
<dbReference type="PANTHER" id="PTHR43214">
    <property type="entry name" value="TWO-COMPONENT RESPONSE REGULATOR"/>
    <property type="match status" value="1"/>
</dbReference>
<dbReference type="InterPro" id="IPR011006">
    <property type="entry name" value="CheY-like_superfamily"/>
</dbReference>
<evidence type="ECO:0000256" key="7">
    <source>
        <dbReference type="PROSITE-ProRule" id="PRU00169"/>
    </source>
</evidence>
<reference evidence="10" key="1">
    <citation type="journal article" date="2021" name="PeerJ">
        <title>Extensive microbial diversity within the chicken gut microbiome revealed by metagenomics and culture.</title>
        <authorList>
            <person name="Gilroy R."/>
            <person name="Ravi A."/>
            <person name="Getino M."/>
            <person name="Pursley I."/>
            <person name="Horton D.L."/>
            <person name="Alikhan N.F."/>
            <person name="Baker D."/>
            <person name="Gharbi K."/>
            <person name="Hall N."/>
            <person name="Watson M."/>
            <person name="Adriaenssens E.M."/>
            <person name="Foster-Nyarko E."/>
            <person name="Jarju S."/>
            <person name="Secka A."/>
            <person name="Antonio M."/>
            <person name="Oren A."/>
            <person name="Chaudhuri R.R."/>
            <person name="La Ragione R."/>
            <person name="Hildebrand F."/>
            <person name="Pallen M.J."/>
        </authorList>
    </citation>
    <scope>NUCLEOTIDE SEQUENCE</scope>
    <source>
        <strain evidence="10">811</strain>
    </source>
</reference>
<comment type="function">
    <text evidence="6">May play the central regulatory role in sporulation. It may be an element of the effector pathway responsible for the activation of sporulation genes in response to nutritional stress. Spo0A may act in concert with spo0H (a sigma factor) to control the expression of some genes that are critical to the sporulation process.</text>
</comment>
<organism evidence="10 11">
    <name type="scientific">Candidatus Borkfalkia faecipullorum</name>
    <dbReference type="NCBI Taxonomy" id="2838510"/>
    <lineage>
        <taxon>Bacteria</taxon>
        <taxon>Bacillati</taxon>
        <taxon>Bacillota</taxon>
        <taxon>Clostridia</taxon>
        <taxon>Christensenellales</taxon>
        <taxon>Christensenellaceae</taxon>
        <taxon>Candidatus Borkfalkia</taxon>
    </lineage>
</organism>
<dbReference type="InterPro" id="IPR001789">
    <property type="entry name" value="Sig_transdc_resp-reg_receiver"/>
</dbReference>
<dbReference type="Proteomes" id="UP000824204">
    <property type="component" value="Unassembled WGS sequence"/>
</dbReference>
<dbReference type="InterPro" id="IPR000792">
    <property type="entry name" value="Tscrpt_reg_LuxR_C"/>
</dbReference>
<gene>
    <name evidence="10" type="ORF">H9741_03585</name>
</gene>
<feature type="domain" description="HTH luxR-type" evidence="8">
    <location>
        <begin position="149"/>
        <end position="214"/>
    </location>
</feature>